<dbReference type="EMBL" id="JAPEIS010000004">
    <property type="protein sequence ID" value="KAJ8066843.1"/>
    <property type="molecule type" value="Genomic_DNA"/>
</dbReference>
<comment type="caution">
    <text evidence="2">The sequence shown here is derived from an EMBL/GenBank/DDBJ whole genome shotgun (WGS) entry which is preliminary data.</text>
</comment>
<evidence type="ECO:0000256" key="1">
    <source>
        <dbReference type="SAM" id="MobiDB-lite"/>
    </source>
</evidence>
<organism evidence="2 3">
    <name type="scientific">Sclerotinia nivalis</name>
    <dbReference type="NCBI Taxonomy" id="352851"/>
    <lineage>
        <taxon>Eukaryota</taxon>
        <taxon>Fungi</taxon>
        <taxon>Dikarya</taxon>
        <taxon>Ascomycota</taxon>
        <taxon>Pezizomycotina</taxon>
        <taxon>Leotiomycetes</taxon>
        <taxon>Helotiales</taxon>
        <taxon>Sclerotiniaceae</taxon>
        <taxon>Sclerotinia</taxon>
    </lineage>
</organism>
<proteinExistence type="predicted"/>
<reference evidence="2" key="1">
    <citation type="submission" date="2022-11" db="EMBL/GenBank/DDBJ databases">
        <title>Genome Resource of Sclerotinia nivalis Strain SnTB1, a Plant Pathogen Isolated from American Ginseng.</title>
        <authorList>
            <person name="Fan S."/>
        </authorList>
    </citation>
    <scope>NUCLEOTIDE SEQUENCE</scope>
    <source>
        <strain evidence="2">SnTB1</strain>
    </source>
</reference>
<name>A0A9X0DNA8_9HELO</name>
<dbReference type="Proteomes" id="UP001152300">
    <property type="component" value="Unassembled WGS sequence"/>
</dbReference>
<sequence>MPPSSLEKTATSPNIPPLSPKHAEEARETFKEYMERMYGEQAVLDHPDLVSLFGPLNPPRSSVFMKPDQTLPSSEMLELSFRLLTEEVLQFADIKYPLYEKLFFGEASLVPSSLQQPQKNGLLSAMQALGKARSAPERNEPIDVHQRLRSHLNYACNSPHNCAGKPPKCIIYSLQPSGIQRPPEDSPDYLPHHTTTSSTYRVDFVHPCREYTQLFEFLQTIKQIHRLDYHNGLLLVPENRPPEYYSKVNRLIQDDSYGTIATYMACCKHNSQLWTKMGDESMAEKQYRFNCRICNHSYVSPDGRVCRDCTTQKVLQKRNCKKEYGMPLMSYMRNCCSDGLTRDLFRNHFWKEDEDGVPQEFVEENKMNNLGMQCSNDPNAVWIQTD</sequence>
<evidence type="ECO:0000313" key="3">
    <source>
        <dbReference type="Proteomes" id="UP001152300"/>
    </source>
</evidence>
<dbReference type="OrthoDB" id="3558970at2759"/>
<feature type="region of interest" description="Disordered" evidence="1">
    <location>
        <begin position="1"/>
        <end position="25"/>
    </location>
</feature>
<feature type="compositionally biased region" description="Polar residues" evidence="1">
    <location>
        <begin position="1"/>
        <end position="13"/>
    </location>
</feature>
<accession>A0A9X0DNA8</accession>
<keyword evidence="3" id="KW-1185">Reference proteome</keyword>
<gene>
    <name evidence="2" type="ORF">OCU04_004225</name>
</gene>
<evidence type="ECO:0000313" key="2">
    <source>
        <dbReference type="EMBL" id="KAJ8066843.1"/>
    </source>
</evidence>
<protein>
    <submittedName>
        <fullName evidence="2">Uncharacterized protein</fullName>
    </submittedName>
</protein>
<dbReference type="AlphaFoldDB" id="A0A9X0DNA8"/>